<feature type="signal peptide" evidence="1">
    <location>
        <begin position="1"/>
        <end position="23"/>
    </location>
</feature>
<reference evidence="2 3" key="1">
    <citation type="submission" date="2024-05" db="EMBL/GenBank/DDBJ databases">
        <title>The nuclear and mitochondrial genome assemblies of Tetragonisca angustula (Apidae: Meliponini), a tiny yet remarkable pollinator in the Neotropics.</title>
        <authorList>
            <person name="Ferrari R."/>
            <person name="Ricardo P.C."/>
            <person name="Dias F.C."/>
            <person name="Araujo N.S."/>
            <person name="Soares D.O."/>
            <person name="Zhou Q.-S."/>
            <person name="Zhu C.-D."/>
            <person name="Coutinho L."/>
            <person name="Airas M.C."/>
            <person name="Batista T.M."/>
        </authorList>
    </citation>
    <scope>NUCLEOTIDE SEQUENCE [LARGE SCALE GENOMIC DNA]</scope>
    <source>
        <strain evidence="2">ASF017062</strain>
        <tissue evidence="2">Abdomen</tissue>
    </source>
</reference>
<proteinExistence type="predicted"/>
<dbReference type="Proteomes" id="UP001432146">
    <property type="component" value="Unassembled WGS sequence"/>
</dbReference>
<feature type="chain" id="PRO_5043553285" description="Secreted protein" evidence="1">
    <location>
        <begin position="24"/>
        <end position="197"/>
    </location>
</feature>
<name>A0AAW0ZCZ1_9HYME</name>
<gene>
    <name evidence="2" type="ORF">QLX08_010195</name>
</gene>
<organism evidence="2 3">
    <name type="scientific">Tetragonisca angustula</name>
    <dbReference type="NCBI Taxonomy" id="166442"/>
    <lineage>
        <taxon>Eukaryota</taxon>
        <taxon>Metazoa</taxon>
        <taxon>Ecdysozoa</taxon>
        <taxon>Arthropoda</taxon>
        <taxon>Hexapoda</taxon>
        <taxon>Insecta</taxon>
        <taxon>Pterygota</taxon>
        <taxon>Neoptera</taxon>
        <taxon>Endopterygota</taxon>
        <taxon>Hymenoptera</taxon>
        <taxon>Apocrita</taxon>
        <taxon>Aculeata</taxon>
        <taxon>Apoidea</taxon>
        <taxon>Anthophila</taxon>
        <taxon>Apidae</taxon>
        <taxon>Tetragonisca</taxon>
    </lineage>
</organism>
<protein>
    <recommendedName>
        <fullName evidence="4">Secreted protein</fullName>
    </recommendedName>
</protein>
<accession>A0AAW0ZCZ1</accession>
<comment type="caution">
    <text evidence="2">The sequence shown here is derived from an EMBL/GenBank/DDBJ whole genome shotgun (WGS) entry which is preliminary data.</text>
</comment>
<evidence type="ECO:0000313" key="2">
    <source>
        <dbReference type="EMBL" id="KAK9295494.1"/>
    </source>
</evidence>
<evidence type="ECO:0000313" key="3">
    <source>
        <dbReference type="Proteomes" id="UP001432146"/>
    </source>
</evidence>
<keyword evidence="1" id="KW-0732">Signal</keyword>
<sequence length="197" mass="20729">MTYPSALMQRALVAAALTPATLTTTTCDSPISPSAVSSSTPGFSPTVMPRSLLLYTLEGPASSSTAATASPDARTPWCSKASMSILLTILEYSVAATSPKRILSRSPVHRPRELGATAISRNQHNTEARATRAVVTTPMMRKERTRVGSRLIVGVIGGENYSCLNSSSNEEECHNNSATATLADPLGTTHLEPGAQI</sequence>
<dbReference type="EMBL" id="JAWNGG020000257">
    <property type="protein sequence ID" value="KAK9295494.1"/>
    <property type="molecule type" value="Genomic_DNA"/>
</dbReference>
<evidence type="ECO:0008006" key="4">
    <source>
        <dbReference type="Google" id="ProtNLM"/>
    </source>
</evidence>
<dbReference type="AlphaFoldDB" id="A0AAW0ZCZ1"/>
<keyword evidence="3" id="KW-1185">Reference proteome</keyword>
<evidence type="ECO:0000256" key="1">
    <source>
        <dbReference type="SAM" id="SignalP"/>
    </source>
</evidence>